<reference evidence="4" key="1">
    <citation type="submission" date="2017-02" db="EMBL/GenBank/DDBJ databases">
        <authorList>
            <person name="Daims H."/>
        </authorList>
    </citation>
    <scope>NUCLEOTIDE SEQUENCE [LARGE SCALE GENOMIC DNA]</scope>
</reference>
<evidence type="ECO:0000256" key="1">
    <source>
        <dbReference type="SAM" id="SignalP"/>
    </source>
</evidence>
<dbReference type="InterPro" id="IPR001763">
    <property type="entry name" value="Rhodanese-like_dom"/>
</dbReference>
<keyword evidence="4" id="KW-1185">Reference proteome</keyword>
<dbReference type="PROSITE" id="PS50206">
    <property type="entry name" value="RHODANESE_3"/>
    <property type="match status" value="1"/>
</dbReference>
<dbReference type="SMART" id="SM00450">
    <property type="entry name" value="RHOD"/>
    <property type="match status" value="1"/>
</dbReference>
<dbReference type="InterPro" id="IPR036873">
    <property type="entry name" value="Rhodanese-like_dom_sf"/>
</dbReference>
<feature type="signal peptide" evidence="1">
    <location>
        <begin position="1"/>
        <end position="19"/>
    </location>
</feature>
<dbReference type="PANTHER" id="PTHR43031:SF1">
    <property type="entry name" value="PYRIDINE NUCLEOTIDE-DISULPHIDE OXIDOREDUCTASE"/>
    <property type="match status" value="1"/>
</dbReference>
<dbReference type="Pfam" id="PF00581">
    <property type="entry name" value="Rhodanese"/>
    <property type="match status" value="1"/>
</dbReference>
<evidence type="ECO:0000313" key="3">
    <source>
        <dbReference type="EMBL" id="SJM90963.1"/>
    </source>
</evidence>
<organism evidence="3 4">
    <name type="scientific">Crenothrix polyspora</name>
    <dbReference type="NCBI Taxonomy" id="360316"/>
    <lineage>
        <taxon>Bacteria</taxon>
        <taxon>Pseudomonadati</taxon>
        <taxon>Pseudomonadota</taxon>
        <taxon>Gammaproteobacteria</taxon>
        <taxon>Methylococcales</taxon>
        <taxon>Crenotrichaceae</taxon>
        <taxon>Crenothrix</taxon>
    </lineage>
</organism>
<dbReference type="SUPFAM" id="SSF52821">
    <property type="entry name" value="Rhodanese/Cell cycle control phosphatase"/>
    <property type="match status" value="1"/>
</dbReference>
<accession>A0A1R4H3X6</accession>
<evidence type="ECO:0000313" key="4">
    <source>
        <dbReference type="Proteomes" id="UP000195442"/>
    </source>
</evidence>
<dbReference type="EMBL" id="FUKJ01000109">
    <property type="protein sequence ID" value="SJM90963.1"/>
    <property type="molecule type" value="Genomic_DNA"/>
</dbReference>
<proteinExistence type="predicted"/>
<dbReference type="PANTHER" id="PTHR43031">
    <property type="entry name" value="FAD-DEPENDENT OXIDOREDUCTASE"/>
    <property type="match status" value="1"/>
</dbReference>
<dbReference type="AlphaFoldDB" id="A0A1R4H3X6"/>
<dbReference type="OrthoDB" id="9791096at2"/>
<dbReference type="Gene3D" id="3.40.250.10">
    <property type="entry name" value="Rhodanese-like domain"/>
    <property type="match status" value="1"/>
</dbReference>
<gene>
    <name evidence="3" type="ORF">CRENPOLYSF2_1970006</name>
</gene>
<dbReference type="CDD" id="cd00158">
    <property type="entry name" value="RHOD"/>
    <property type="match status" value="1"/>
</dbReference>
<sequence>MMNKLIVGILSLVAATAQAQNTSNNPVLALNQQQNDSILENKTDSVSPQEAATLFSEKKAVIVDVREDDEWNQQHIPGAIHIPLGQLLGRLTELEQYKNTPIITQCQKGGRSQQALTVLKSLKFSKVYNLEGGIDAWNKAGLKTSQ</sequence>
<dbReference type="InterPro" id="IPR050229">
    <property type="entry name" value="GlpE_sulfurtransferase"/>
</dbReference>
<protein>
    <submittedName>
        <fullName evidence="3">Rhodanese-like protein (Modular protein)</fullName>
    </submittedName>
</protein>
<name>A0A1R4H3X6_9GAMM</name>
<feature type="chain" id="PRO_5012751747" evidence="1">
    <location>
        <begin position="20"/>
        <end position="146"/>
    </location>
</feature>
<dbReference type="RefSeq" id="WP_143341483.1">
    <property type="nucleotide sequence ID" value="NZ_FUKJ01000109.1"/>
</dbReference>
<feature type="domain" description="Rhodanese" evidence="2">
    <location>
        <begin position="56"/>
        <end position="146"/>
    </location>
</feature>
<evidence type="ECO:0000259" key="2">
    <source>
        <dbReference type="PROSITE" id="PS50206"/>
    </source>
</evidence>
<keyword evidence="1" id="KW-0732">Signal</keyword>
<dbReference type="Proteomes" id="UP000195442">
    <property type="component" value="Unassembled WGS sequence"/>
</dbReference>